<feature type="domain" description="Aminoacyl-transfer RNA synthetases class-II family profile" evidence="8">
    <location>
        <begin position="137"/>
        <end position="429"/>
    </location>
</feature>
<dbReference type="GO" id="GO:0003676">
    <property type="term" value="F:nucleic acid binding"/>
    <property type="evidence" value="ECO:0007669"/>
    <property type="project" value="InterPro"/>
</dbReference>
<comment type="function">
    <text evidence="7">Aspartyl-tRNA synthetase with relaxed tRNA specificity since it is able to aspartylate not only its cognate tRNA(Asp) but also tRNA(Asn). Reaction proceeds in two steps: L-aspartate is first activated by ATP to form Asp-AMP and then transferred to the acceptor end of tRNA(Asp/Asn).</text>
</comment>
<feature type="binding site" evidence="7">
    <location>
        <begin position="408"/>
        <end position="411"/>
    </location>
    <ligand>
        <name>ATP</name>
        <dbReference type="ChEBI" id="CHEBI:30616"/>
    </ligand>
</feature>
<evidence type="ECO:0000313" key="9">
    <source>
        <dbReference type="EMBL" id="PIV25462.1"/>
    </source>
</evidence>
<dbReference type="InterPro" id="IPR004365">
    <property type="entry name" value="NA-bd_OB_tRNA"/>
</dbReference>
<feature type="binding site" evidence="7">
    <location>
        <position position="225"/>
    </location>
    <ligand>
        <name>ATP</name>
        <dbReference type="ChEBI" id="CHEBI:30616"/>
    </ligand>
</feature>
<dbReference type="GO" id="GO:0005737">
    <property type="term" value="C:cytoplasm"/>
    <property type="evidence" value="ECO:0007669"/>
    <property type="project" value="UniProtKB-SubCell"/>
</dbReference>
<comment type="catalytic activity">
    <reaction evidence="7">
        <text>tRNA(Asx) + L-aspartate + ATP = L-aspartyl-tRNA(Asx) + AMP + diphosphate</text>
        <dbReference type="Rhea" id="RHEA:18349"/>
        <dbReference type="Rhea" id="RHEA-COMP:9710"/>
        <dbReference type="Rhea" id="RHEA-COMP:9711"/>
        <dbReference type="ChEBI" id="CHEBI:29991"/>
        <dbReference type="ChEBI" id="CHEBI:30616"/>
        <dbReference type="ChEBI" id="CHEBI:33019"/>
        <dbReference type="ChEBI" id="CHEBI:78442"/>
        <dbReference type="ChEBI" id="CHEBI:78516"/>
        <dbReference type="ChEBI" id="CHEBI:456215"/>
        <dbReference type="EC" id="6.1.1.23"/>
    </reaction>
</comment>
<proteinExistence type="inferred from homology"/>
<gene>
    <name evidence="7 9" type="primary">aspS</name>
    <name evidence="9" type="ORF">COS38_01500</name>
</gene>
<evidence type="ECO:0000313" key="10">
    <source>
        <dbReference type="Proteomes" id="UP000229966"/>
    </source>
</evidence>
<dbReference type="SUPFAM" id="SSF50249">
    <property type="entry name" value="Nucleic acid-binding proteins"/>
    <property type="match status" value="1"/>
</dbReference>
<dbReference type="InterPro" id="IPR004115">
    <property type="entry name" value="GAD-like_sf"/>
</dbReference>
<reference evidence="10" key="1">
    <citation type="submission" date="2017-09" db="EMBL/GenBank/DDBJ databases">
        <title>Depth-based differentiation of microbial function through sediment-hosted aquifers and enrichment of novel symbionts in the deep terrestrial subsurface.</title>
        <authorList>
            <person name="Probst A.J."/>
            <person name="Ladd B."/>
            <person name="Jarett J.K."/>
            <person name="Geller-Mcgrath D.E."/>
            <person name="Sieber C.M.K."/>
            <person name="Emerson J.B."/>
            <person name="Anantharaman K."/>
            <person name="Thomas B.C."/>
            <person name="Malmstrom R."/>
            <person name="Stieglmeier M."/>
            <person name="Klingl A."/>
            <person name="Woyke T."/>
            <person name="Ryan C.M."/>
            <person name="Banfield J.F."/>
        </authorList>
    </citation>
    <scope>NUCLEOTIDE SEQUENCE [LARGE SCALE GENOMIC DNA]</scope>
</reference>
<organism evidence="9 10">
    <name type="scientific">Candidatus Berkelbacteria bacterium CG03_land_8_20_14_0_80_40_36</name>
    <dbReference type="NCBI Taxonomy" id="1974509"/>
    <lineage>
        <taxon>Bacteria</taxon>
        <taxon>Candidatus Berkelbacteria</taxon>
    </lineage>
</organism>
<evidence type="ECO:0000256" key="1">
    <source>
        <dbReference type="ARBA" id="ARBA00006303"/>
    </source>
</evidence>
<dbReference type="CDD" id="cd00777">
    <property type="entry name" value="AspRS_core"/>
    <property type="match status" value="1"/>
</dbReference>
<dbReference type="Gene3D" id="3.30.930.10">
    <property type="entry name" value="Bira Bifunctional Protein, Domain 2"/>
    <property type="match status" value="2"/>
</dbReference>
<feature type="binding site" evidence="7">
    <location>
        <position position="216"/>
    </location>
    <ligand>
        <name>L-aspartate</name>
        <dbReference type="ChEBI" id="CHEBI:29991"/>
    </ligand>
</feature>
<dbReference type="NCBIfam" id="TIGR00459">
    <property type="entry name" value="aspS_bact"/>
    <property type="match status" value="1"/>
</dbReference>
<accession>A0A2M7CII4</accession>
<evidence type="ECO:0000256" key="7">
    <source>
        <dbReference type="HAMAP-Rule" id="MF_00044"/>
    </source>
</evidence>
<evidence type="ECO:0000256" key="2">
    <source>
        <dbReference type="ARBA" id="ARBA00022598"/>
    </source>
</evidence>
<dbReference type="InterPro" id="IPR002312">
    <property type="entry name" value="Asp/Asn-tRNA-synth_IIb"/>
</dbReference>
<dbReference type="Proteomes" id="UP000229966">
    <property type="component" value="Unassembled WGS sequence"/>
</dbReference>
<dbReference type="GO" id="GO:0006422">
    <property type="term" value="P:aspartyl-tRNA aminoacylation"/>
    <property type="evidence" value="ECO:0007669"/>
    <property type="project" value="UniProtKB-UniRule"/>
</dbReference>
<evidence type="ECO:0000256" key="5">
    <source>
        <dbReference type="ARBA" id="ARBA00022917"/>
    </source>
</evidence>
<dbReference type="GO" id="GO:0050560">
    <property type="term" value="F:aspartate-tRNA(Asn) ligase activity"/>
    <property type="evidence" value="ECO:0007669"/>
    <property type="project" value="UniProtKB-EC"/>
</dbReference>
<dbReference type="Pfam" id="PF01336">
    <property type="entry name" value="tRNA_anti-codon"/>
    <property type="match status" value="1"/>
</dbReference>
<comment type="subcellular location">
    <subcellularLocation>
        <location evidence="7">Cytoplasm</location>
    </subcellularLocation>
</comment>
<dbReference type="InterPro" id="IPR012340">
    <property type="entry name" value="NA-bd_OB-fold"/>
</dbReference>
<dbReference type="InterPro" id="IPR045864">
    <property type="entry name" value="aa-tRNA-synth_II/BPL/LPL"/>
</dbReference>
<dbReference type="PANTHER" id="PTHR22594:SF5">
    <property type="entry name" value="ASPARTATE--TRNA LIGASE, MITOCHONDRIAL"/>
    <property type="match status" value="1"/>
</dbReference>
<evidence type="ECO:0000256" key="4">
    <source>
        <dbReference type="ARBA" id="ARBA00022840"/>
    </source>
</evidence>
<dbReference type="GO" id="GO:0005524">
    <property type="term" value="F:ATP binding"/>
    <property type="evidence" value="ECO:0007669"/>
    <property type="project" value="UniProtKB-UniRule"/>
</dbReference>
<dbReference type="AlphaFoldDB" id="A0A2M7CII4"/>
<dbReference type="InterPro" id="IPR004364">
    <property type="entry name" value="Aa-tRNA-synt_II"/>
</dbReference>
<evidence type="ECO:0000256" key="3">
    <source>
        <dbReference type="ARBA" id="ARBA00022741"/>
    </source>
</evidence>
<evidence type="ECO:0000256" key="6">
    <source>
        <dbReference type="ARBA" id="ARBA00023146"/>
    </source>
</evidence>
<name>A0A2M7CII4_9BACT</name>
<dbReference type="Gene3D" id="2.40.50.140">
    <property type="entry name" value="Nucleic acid-binding proteins"/>
    <property type="match status" value="1"/>
</dbReference>
<comment type="caution">
    <text evidence="7">Lacks conserved residue(s) required for the propagation of feature annotation.</text>
</comment>
<dbReference type="PROSITE" id="PS50862">
    <property type="entry name" value="AA_TRNA_LIGASE_II"/>
    <property type="match status" value="1"/>
</dbReference>
<dbReference type="PRINTS" id="PR01042">
    <property type="entry name" value="TRNASYNTHASP"/>
</dbReference>
<keyword evidence="2 7" id="KW-0436">Ligase</keyword>
<dbReference type="GO" id="GO:0004815">
    <property type="term" value="F:aspartate-tRNA ligase activity"/>
    <property type="evidence" value="ECO:0007669"/>
    <property type="project" value="UniProtKB-UniRule"/>
</dbReference>
<dbReference type="EC" id="6.1.1.23" evidence="7"/>
<evidence type="ECO:0000259" key="8">
    <source>
        <dbReference type="PROSITE" id="PS50862"/>
    </source>
</evidence>
<dbReference type="InterPro" id="IPR004524">
    <property type="entry name" value="Asp-tRNA-ligase_1"/>
</dbReference>
<dbReference type="EMBL" id="PEUM01000039">
    <property type="protein sequence ID" value="PIV25462.1"/>
    <property type="molecule type" value="Genomic_DNA"/>
</dbReference>
<dbReference type="CDD" id="cd04317">
    <property type="entry name" value="EcAspRS_like_N"/>
    <property type="match status" value="1"/>
</dbReference>
<feature type="binding site" evidence="7">
    <location>
        <begin position="216"/>
        <end position="218"/>
    </location>
    <ligand>
        <name>ATP</name>
        <dbReference type="ChEBI" id="CHEBI:30616"/>
    </ligand>
</feature>
<dbReference type="InterPro" id="IPR006195">
    <property type="entry name" value="aa-tRNA-synth_II"/>
</dbReference>
<comment type="caution">
    <text evidence="9">The sequence shown here is derived from an EMBL/GenBank/DDBJ whole genome shotgun (WGS) entry which is preliminary data.</text>
</comment>
<dbReference type="Pfam" id="PF00152">
    <property type="entry name" value="tRNA-synt_2"/>
    <property type="match status" value="1"/>
</dbReference>
<dbReference type="PANTHER" id="PTHR22594">
    <property type="entry name" value="ASPARTYL/LYSYL-TRNA SYNTHETASE"/>
    <property type="match status" value="1"/>
</dbReference>
<dbReference type="HAMAP" id="MF_00044">
    <property type="entry name" value="Asp_tRNA_synth_type1"/>
    <property type="match status" value="1"/>
</dbReference>
<feature type="binding site" evidence="7">
    <location>
        <position position="356"/>
    </location>
    <ligand>
        <name>ATP</name>
        <dbReference type="ChEBI" id="CHEBI:30616"/>
    </ligand>
</feature>
<sequence>MKINIAESSKKINQKIILQGWVSNLRIHKSVIFIDLRDRSAIIQAVIEETNPSFLIAKNLNPEDVISLEGVVIDRPNKLVNKDLITGKVEFKIHKITILSKSAELPFEISDTSKVNEETRLEYRYLDLRSKRMQKNLEMRHKIIHFIRNYLNDLGFLEVETPILTKSTPEGARDFLVPSRIDQGNFYALPQSPQQYKQLLMVAGIEKYFQIARCFRDEDSRGDRQPEFTQLDMEMSFIEQEDILQISEKLFTDLIKKILPDFTITKKPFFRLTYNESMKKYGTDKPDLRNNKNNPKELAFGFVVDFPMFEKDKNGQWTSAHHPFTMMKKEHLKYLNTGELNKIFANSYDFILNGYEIASGSIRINQPEIQKKVFNVLGFNNEQVIKKFGHMIEAFKFGAPPHGGIAPGIDRFVMLIQNEPNIREVIAFPKTGEGRDPMMKSPSQTDSTQLKELGIKIKQ</sequence>
<feature type="site" description="Important for tRNA non-discrimination" evidence="7">
    <location>
        <position position="28"/>
    </location>
</feature>
<comment type="subunit">
    <text evidence="7">Homodimer.</text>
</comment>
<keyword evidence="6 7" id="KW-0030">Aminoacyl-tRNA synthetase</keyword>
<comment type="similarity">
    <text evidence="1 7">Belongs to the class-II aminoacyl-tRNA synthetase family. Type 1 subfamily.</text>
</comment>
<keyword evidence="3 7" id="KW-0547">Nucleotide-binding</keyword>
<dbReference type="SUPFAM" id="SSF55681">
    <property type="entry name" value="Class II aaRS and biotin synthetases"/>
    <property type="match status" value="1"/>
</dbReference>
<dbReference type="InterPro" id="IPR047089">
    <property type="entry name" value="Asp-tRNA-ligase_1_N"/>
</dbReference>
<feature type="region of interest" description="Aspartate" evidence="7">
    <location>
        <begin position="194"/>
        <end position="197"/>
    </location>
</feature>
<protein>
    <recommendedName>
        <fullName evidence="7">Aspartate--tRNA(Asp/Asn) ligase</fullName>
        <ecNumber evidence="7">6.1.1.23</ecNumber>
    </recommendedName>
    <alternativeName>
        <fullName evidence="7">Aspartyl-tRNA synthetase</fullName>
        <shortName evidence="7">AspRS</shortName>
    </alternativeName>
    <alternativeName>
        <fullName evidence="7">Non-discriminating aspartyl-tRNA synthetase</fullName>
        <shortName evidence="7">ND-AspRS</shortName>
    </alternativeName>
</protein>
<keyword evidence="4 7" id="KW-0067">ATP-binding</keyword>
<dbReference type="Gene3D" id="3.30.1360.30">
    <property type="entry name" value="GAD-like domain"/>
    <property type="match status" value="1"/>
</dbReference>
<feature type="binding site" evidence="7">
    <location>
        <position position="170"/>
    </location>
    <ligand>
        <name>L-aspartate</name>
        <dbReference type="ChEBI" id="CHEBI:29991"/>
    </ligand>
</feature>
<keyword evidence="5 7" id="KW-0648">Protein biosynthesis</keyword>
<keyword evidence="7" id="KW-0963">Cytoplasm</keyword>
<feature type="binding site" evidence="7">
    <location>
        <position position="321"/>
    </location>
    <ligand>
        <name>L-aspartate</name>
        <dbReference type="ChEBI" id="CHEBI:29991"/>
    </ligand>
</feature>
<feature type="binding site" evidence="7">
    <location>
        <position position="363"/>
    </location>
    <ligand>
        <name>L-aspartate</name>
        <dbReference type="ChEBI" id="CHEBI:29991"/>
    </ligand>
</feature>
<dbReference type="InterPro" id="IPR047090">
    <property type="entry name" value="AspRS_core"/>
</dbReference>